<sequence>MSVIQTQEILNQFINGEWISPESAPDAVINPATKEVISYTGQGSDEDVGYAIDSAHEASLSWKKTAPPQRGAYLEKAASILLERKQEFAISIVREMGKTYAEAMKEVEFSAGILNFYGGEGRRLTGKIIASDMPNIQIETKPEPLGVILAVTPWNFPLSIPCWKSAPALVSGNTVLLKTSSETPVTATKLMEVFEEAGIPGGVINHLIIPGNKVSSIIESDKVNAVSFTGSNQVGAKIHEAAGRQMKRVHLEMGGKNPLLVMEDANLDEAVDLAVKGGFGQAGQACTATGRVIVHEKVKKEFLRKLIEETEKISVGNGLEDGVTMGPQVNQQELDSTFDLIKSAEKEGAKIVTGGKALTEGDYADGFYVSPTVIDQVNHQMRIAQEEVFGPVIAVFEASSIDEAIQLANATDYGLTASICTKNIDYMTQAFNDIEAGLVKANMPTTGTFFQAPFGGYKSSGLGTFKELGREALDFYNQYKTRYIKTD</sequence>
<dbReference type="PROSITE" id="PS00070">
    <property type="entry name" value="ALDEHYDE_DEHYDR_CYS"/>
    <property type="match status" value="1"/>
</dbReference>
<dbReference type="Gene3D" id="3.40.309.10">
    <property type="entry name" value="Aldehyde Dehydrogenase, Chain A, domain 2"/>
    <property type="match status" value="1"/>
</dbReference>
<protein>
    <submittedName>
        <fullName evidence="6">Aldehyde dehydrogenase family protein</fullName>
    </submittedName>
</protein>
<dbReference type="RefSeq" id="WP_147803902.1">
    <property type="nucleotide sequence ID" value="NZ_CP144914.1"/>
</dbReference>
<dbReference type="EMBL" id="CP144914">
    <property type="protein sequence ID" value="WWD80421.1"/>
    <property type="molecule type" value="Genomic_DNA"/>
</dbReference>
<accession>A0A5C7F7F1</accession>
<dbReference type="GO" id="GO:0016620">
    <property type="term" value="F:oxidoreductase activity, acting on the aldehyde or oxo group of donors, NAD or NADP as acceptor"/>
    <property type="evidence" value="ECO:0007669"/>
    <property type="project" value="InterPro"/>
</dbReference>
<dbReference type="InterPro" id="IPR015590">
    <property type="entry name" value="Aldehyde_DH_dom"/>
</dbReference>
<gene>
    <name evidence="6" type="ORF">FTX54_002325</name>
</gene>
<proteinExistence type="inferred from homology"/>
<dbReference type="InterPro" id="IPR016163">
    <property type="entry name" value="Ald_DH_C"/>
</dbReference>
<dbReference type="OrthoDB" id="9762913at2"/>
<evidence type="ECO:0000256" key="2">
    <source>
        <dbReference type="ARBA" id="ARBA00023002"/>
    </source>
</evidence>
<dbReference type="AlphaFoldDB" id="A0A5C7F7F1"/>
<dbReference type="FunFam" id="3.40.605.10:FF:000007">
    <property type="entry name" value="NAD/NADP-dependent betaine aldehyde dehydrogenase"/>
    <property type="match status" value="1"/>
</dbReference>
<feature type="domain" description="Aldehyde dehydrogenase" evidence="5">
    <location>
        <begin position="18"/>
        <end position="481"/>
    </location>
</feature>
<evidence type="ECO:0000313" key="7">
    <source>
        <dbReference type="Proteomes" id="UP000321816"/>
    </source>
</evidence>
<evidence type="ECO:0000259" key="5">
    <source>
        <dbReference type="Pfam" id="PF00171"/>
    </source>
</evidence>
<keyword evidence="2 4" id="KW-0560">Oxidoreductase</keyword>
<dbReference type="KEGG" id="ahal:FTX54_002325"/>
<dbReference type="InterPro" id="IPR016161">
    <property type="entry name" value="Ald_DH/histidinol_DH"/>
</dbReference>
<comment type="similarity">
    <text evidence="1 4">Belongs to the aldehyde dehydrogenase family.</text>
</comment>
<dbReference type="Proteomes" id="UP000321816">
    <property type="component" value="Chromosome"/>
</dbReference>
<evidence type="ECO:0000256" key="3">
    <source>
        <dbReference type="PROSITE-ProRule" id="PRU10007"/>
    </source>
</evidence>
<dbReference type="Pfam" id="PF00171">
    <property type="entry name" value="Aldedh"/>
    <property type="match status" value="1"/>
</dbReference>
<dbReference type="InterPro" id="IPR016160">
    <property type="entry name" value="Ald_DH_CS_CYS"/>
</dbReference>
<dbReference type="InterPro" id="IPR029510">
    <property type="entry name" value="Ald_DH_CS_GLU"/>
</dbReference>
<dbReference type="Gene3D" id="3.40.605.10">
    <property type="entry name" value="Aldehyde Dehydrogenase, Chain A, domain 1"/>
    <property type="match status" value="1"/>
</dbReference>
<dbReference type="InterPro" id="IPR016162">
    <property type="entry name" value="Ald_DH_N"/>
</dbReference>
<feature type="active site" evidence="3">
    <location>
        <position position="252"/>
    </location>
</feature>
<name>A0A5C7F7F1_9BACI</name>
<organism evidence="6 7">
    <name type="scientific">Alkalicoccus halolimnae</name>
    <dbReference type="NCBI Taxonomy" id="1667239"/>
    <lineage>
        <taxon>Bacteria</taxon>
        <taxon>Bacillati</taxon>
        <taxon>Bacillota</taxon>
        <taxon>Bacilli</taxon>
        <taxon>Bacillales</taxon>
        <taxon>Bacillaceae</taxon>
        <taxon>Alkalicoccus</taxon>
    </lineage>
</organism>
<dbReference type="PANTHER" id="PTHR11699">
    <property type="entry name" value="ALDEHYDE DEHYDROGENASE-RELATED"/>
    <property type="match status" value="1"/>
</dbReference>
<dbReference type="SUPFAM" id="SSF53720">
    <property type="entry name" value="ALDH-like"/>
    <property type="match status" value="1"/>
</dbReference>
<reference evidence="6 7" key="1">
    <citation type="submission" date="2024-01" db="EMBL/GenBank/DDBJ databases">
        <title>Complete Genome Sequence of Alkalicoccus halolimnae BZ-SZ-XJ29T, a Moderately Halophilic Bacterium Isolated from a Salt Lake.</title>
        <authorList>
            <person name="Zhao B."/>
        </authorList>
    </citation>
    <scope>NUCLEOTIDE SEQUENCE [LARGE SCALE GENOMIC DNA]</scope>
    <source>
        <strain evidence="6 7">BZ-SZ-XJ29</strain>
    </source>
</reference>
<dbReference type="PROSITE" id="PS00687">
    <property type="entry name" value="ALDEHYDE_DEHYDR_GLU"/>
    <property type="match status" value="1"/>
</dbReference>
<dbReference type="FunFam" id="3.40.309.10:FF:000012">
    <property type="entry name" value="Betaine aldehyde dehydrogenase"/>
    <property type="match status" value="1"/>
</dbReference>
<evidence type="ECO:0000313" key="6">
    <source>
        <dbReference type="EMBL" id="WWD80421.1"/>
    </source>
</evidence>
<evidence type="ECO:0000256" key="1">
    <source>
        <dbReference type="ARBA" id="ARBA00009986"/>
    </source>
</evidence>
<evidence type="ECO:0000256" key="4">
    <source>
        <dbReference type="RuleBase" id="RU003345"/>
    </source>
</evidence>
<keyword evidence="7" id="KW-1185">Reference proteome</keyword>